<proteinExistence type="predicted"/>
<evidence type="ECO:0000256" key="1">
    <source>
        <dbReference type="SAM" id="MobiDB-lite"/>
    </source>
</evidence>
<feature type="region of interest" description="Disordered" evidence="1">
    <location>
        <begin position="116"/>
        <end position="139"/>
    </location>
</feature>
<reference evidence="2" key="1">
    <citation type="journal article" date="2020" name="Nature">
        <title>Giant virus diversity and host interactions through global metagenomics.</title>
        <authorList>
            <person name="Schulz F."/>
            <person name="Roux S."/>
            <person name="Paez-Espino D."/>
            <person name="Jungbluth S."/>
            <person name="Walsh D.A."/>
            <person name="Denef V.J."/>
            <person name="McMahon K.D."/>
            <person name="Konstantinidis K.T."/>
            <person name="Eloe-Fadrosh E.A."/>
            <person name="Kyrpides N.C."/>
            <person name="Woyke T."/>
        </authorList>
    </citation>
    <scope>NUCLEOTIDE SEQUENCE</scope>
    <source>
        <strain evidence="2">GVMAG-S-ERX555967-131</strain>
    </source>
</reference>
<name>A0A6C0F9G5_9ZZZZ</name>
<accession>A0A6C0F9G5</accession>
<protein>
    <submittedName>
        <fullName evidence="2">Uncharacterized protein</fullName>
    </submittedName>
</protein>
<feature type="compositionally biased region" description="Basic and acidic residues" evidence="1">
    <location>
        <begin position="126"/>
        <end position="139"/>
    </location>
</feature>
<organism evidence="2">
    <name type="scientific">viral metagenome</name>
    <dbReference type="NCBI Taxonomy" id="1070528"/>
    <lineage>
        <taxon>unclassified sequences</taxon>
        <taxon>metagenomes</taxon>
        <taxon>organismal metagenomes</taxon>
    </lineage>
</organism>
<sequence length="139" mass="15434">MSAAGWHKNGQDASHSGYFGEYYAKKRNNNNSGRHNFVALLNMQDSKPTTQDLASINEYLHEAGEFLSAQHKIHLHLQFNSHGYDYEDGHPLECNESTNTSGTYTNSSLCSIESSGNVNNTQINKHQTDIDAKKSAADL</sequence>
<evidence type="ECO:0000313" key="2">
    <source>
        <dbReference type="EMBL" id="QHT37209.1"/>
    </source>
</evidence>
<dbReference type="AlphaFoldDB" id="A0A6C0F9G5"/>
<feature type="compositionally biased region" description="Polar residues" evidence="1">
    <location>
        <begin position="116"/>
        <end position="125"/>
    </location>
</feature>
<dbReference type="EMBL" id="MN738790">
    <property type="protein sequence ID" value="QHT37209.1"/>
    <property type="molecule type" value="Genomic_DNA"/>
</dbReference>